<dbReference type="GO" id="GO:0008033">
    <property type="term" value="P:tRNA processing"/>
    <property type="evidence" value="ECO:0007669"/>
    <property type="project" value="UniProtKB-UniRule"/>
</dbReference>
<sequence length="220" mass="24226">MKVGTDGVLLGAWTPVDHQPVKILDVGTGTGLVALMLAQRTQNAMIDAVEIDDAACLDAGTNFEASPWSDRLYLHHTSLQDFAESNPSSYDLIVSNPPFFSGSMKNPNQRKAVARHNGGLSHEDLVSGVLKLLSKQGRFSVILPLEDYNVFRFKAARSGLFESQRLEVSPNPGKPVKRVISEWIRAAVSAPNIERIDIEESRHKYTPGFKNIVSGFYLAF</sequence>
<evidence type="ECO:0000256" key="3">
    <source>
        <dbReference type="ARBA" id="ARBA00022679"/>
    </source>
</evidence>
<evidence type="ECO:0000259" key="7">
    <source>
        <dbReference type="Pfam" id="PF05175"/>
    </source>
</evidence>
<keyword evidence="5 6" id="KW-0819">tRNA processing</keyword>
<dbReference type="Proteomes" id="UP000252733">
    <property type="component" value="Unassembled WGS sequence"/>
</dbReference>
<comment type="subcellular location">
    <subcellularLocation>
        <location evidence="6">Cytoplasm</location>
    </subcellularLocation>
</comment>
<evidence type="ECO:0000256" key="1">
    <source>
        <dbReference type="ARBA" id="ARBA00022490"/>
    </source>
</evidence>
<keyword evidence="1 6" id="KW-0963">Cytoplasm</keyword>
<dbReference type="Gene3D" id="3.40.50.150">
    <property type="entry name" value="Vaccinia Virus protein VP39"/>
    <property type="match status" value="1"/>
</dbReference>
<dbReference type="AlphaFoldDB" id="A0A368UR37"/>
<dbReference type="PROSITE" id="PS00092">
    <property type="entry name" value="N6_MTASE"/>
    <property type="match status" value="1"/>
</dbReference>
<keyword evidence="9" id="KW-1185">Reference proteome</keyword>
<comment type="function">
    <text evidence="6">Specifically methylates the adenine in position 37 of tRNA(1)(Val) (anticodon cmo5UAC).</text>
</comment>
<evidence type="ECO:0000256" key="6">
    <source>
        <dbReference type="HAMAP-Rule" id="MF_01872"/>
    </source>
</evidence>
<dbReference type="InterPro" id="IPR050210">
    <property type="entry name" value="tRNA_Adenine-N(6)_MTase"/>
</dbReference>
<keyword evidence="4 6" id="KW-0949">S-adenosyl-L-methionine</keyword>
<comment type="similarity">
    <text evidence="6">Belongs to the methyltransferase superfamily. tRNA (adenine-N(6)-)-methyltransferase family.</text>
</comment>
<keyword evidence="2 6" id="KW-0489">Methyltransferase</keyword>
<comment type="caution">
    <text evidence="8">The sequence shown here is derived from an EMBL/GenBank/DDBJ whole genome shotgun (WGS) entry which is preliminary data.</text>
</comment>
<dbReference type="GO" id="GO:0003676">
    <property type="term" value="F:nucleic acid binding"/>
    <property type="evidence" value="ECO:0007669"/>
    <property type="project" value="InterPro"/>
</dbReference>
<evidence type="ECO:0000313" key="8">
    <source>
        <dbReference type="EMBL" id="RCW29291.1"/>
    </source>
</evidence>
<protein>
    <recommendedName>
        <fullName evidence="6">tRNA1(Val) (adenine(37)-N6)-methyltransferase</fullName>
        <ecNumber evidence="6">2.1.1.223</ecNumber>
    </recommendedName>
    <alternativeName>
        <fullName evidence="6">tRNA m6A37 methyltransferase</fullName>
    </alternativeName>
</protein>
<dbReference type="EC" id="2.1.1.223" evidence="6"/>
<organism evidence="8 9">
    <name type="scientific">Marinilabilia salmonicolor</name>
    <dbReference type="NCBI Taxonomy" id="989"/>
    <lineage>
        <taxon>Bacteria</taxon>
        <taxon>Pseudomonadati</taxon>
        <taxon>Bacteroidota</taxon>
        <taxon>Bacteroidia</taxon>
        <taxon>Marinilabiliales</taxon>
        <taxon>Marinilabiliaceae</taxon>
        <taxon>Marinilabilia</taxon>
    </lineage>
</organism>
<evidence type="ECO:0000256" key="2">
    <source>
        <dbReference type="ARBA" id="ARBA00022603"/>
    </source>
</evidence>
<name>A0A368UR37_9BACT</name>
<keyword evidence="3 6" id="KW-0808">Transferase</keyword>
<evidence type="ECO:0000256" key="5">
    <source>
        <dbReference type="ARBA" id="ARBA00022694"/>
    </source>
</evidence>
<dbReference type="InterPro" id="IPR029063">
    <property type="entry name" value="SAM-dependent_MTases_sf"/>
</dbReference>
<reference evidence="8 9" key="1">
    <citation type="submission" date="2018-07" db="EMBL/GenBank/DDBJ databases">
        <title>Freshwater and sediment microbial communities from various areas in North America, analyzing microbe dynamics in response to fracking.</title>
        <authorList>
            <person name="Lamendella R."/>
        </authorList>
    </citation>
    <scope>NUCLEOTIDE SEQUENCE [LARGE SCALE GENOMIC DNA]</scope>
    <source>
        <strain evidence="8 9">160A</strain>
    </source>
</reference>
<dbReference type="PRINTS" id="PR00507">
    <property type="entry name" value="N12N6MTFRASE"/>
</dbReference>
<feature type="domain" description="Methyltransferase small" evidence="7">
    <location>
        <begin position="21"/>
        <end position="107"/>
    </location>
</feature>
<evidence type="ECO:0000313" key="9">
    <source>
        <dbReference type="Proteomes" id="UP000252733"/>
    </source>
</evidence>
<dbReference type="CDD" id="cd02440">
    <property type="entry name" value="AdoMet_MTases"/>
    <property type="match status" value="1"/>
</dbReference>
<dbReference type="GO" id="GO:0016430">
    <property type="term" value="F:tRNA (adenine-N6)-methyltransferase activity"/>
    <property type="evidence" value="ECO:0007669"/>
    <property type="project" value="UniProtKB-UniRule"/>
</dbReference>
<dbReference type="HAMAP" id="MF_01872">
    <property type="entry name" value="tRNA_methyltr_YfiC"/>
    <property type="match status" value="1"/>
</dbReference>
<dbReference type="SUPFAM" id="SSF53335">
    <property type="entry name" value="S-adenosyl-L-methionine-dependent methyltransferases"/>
    <property type="match status" value="1"/>
</dbReference>
<dbReference type="GO" id="GO:0032259">
    <property type="term" value="P:methylation"/>
    <property type="evidence" value="ECO:0007669"/>
    <property type="project" value="UniProtKB-KW"/>
</dbReference>
<dbReference type="Pfam" id="PF05175">
    <property type="entry name" value="MTS"/>
    <property type="match status" value="1"/>
</dbReference>
<comment type="catalytic activity">
    <reaction evidence="6">
        <text>adenosine(37) in tRNA1(Val) + S-adenosyl-L-methionine = N(6)-methyladenosine(37) in tRNA1(Val) + S-adenosyl-L-homocysteine + H(+)</text>
        <dbReference type="Rhea" id="RHEA:43160"/>
        <dbReference type="Rhea" id="RHEA-COMP:10369"/>
        <dbReference type="Rhea" id="RHEA-COMP:10370"/>
        <dbReference type="ChEBI" id="CHEBI:15378"/>
        <dbReference type="ChEBI" id="CHEBI:57856"/>
        <dbReference type="ChEBI" id="CHEBI:59789"/>
        <dbReference type="ChEBI" id="CHEBI:74411"/>
        <dbReference type="ChEBI" id="CHEBI:74449"/>
        <dbReference type="EC" id="2.1.1.223"/>
    </reaction>
</comment>
<gene>
    <name evidence="8" type="ORF">DFO77_12914</name>
</gene>
<dbReference type="PANTHER" id="PTHR47739:SF1">
    <property type="entry name" value="TRNA1(VAL) (ADENINE(37)-N6)-METHYLTRANSFERASE"/>
    <property type="match status" value="1"/>
</dbReference>
<proteinExistence type="inferred from homology"/>
<dbReference type="PANTHER" id="PTHR47739">
    <property type="entry name" value="TRNA1(VAL) (ADENINE(37)-N6)-METHYLTRANSFERASE"/>
    <property type="match status" value="1"/>
</dbReference>
<evidence type="ECO:0000256" key="4">
    <source>
        <dbReference type="ARBA" id="ARBA00022691"/>
    </source>
</evidence>
<dbReference type="InterPro" id="IPR007848">
    <property type="entry name" value="Small_mtfrase_dom"/>
</dbReference>
<dbReference type="EMBL" id="QPIZ01000029">
    <property type="protein sequence ID" value="RCW29291.1"/>
    <property type="molecule type" value="Genomic_DNA"/>
</dbReference>
<dbReference type="InterPro" id="IPR022882">
    <property type="entry name" value="tRNA_adenine-N6_MeTrfase"/>
</dbReference>
<dbReference type="GO" id="GO:0005737">
    <property type="term" value="C:cytoplasm"/>
    <property type="evidence" value="ECO:0007669"/>
    <property type="project" value="UniProtKB-SubCell"/>
</dbReference>
<accession>A0A368UR37</accession>
<dbReference type="InterPro" id="IPR002052">
    <property type="entry name" value="DNA_methylase_N6_adenine_CS"/>
</dbReference>